<proteinExistence type="predicted"/>
<feature type="region of interest" description="Disordered" evidence="1">
    <location>
        <begin position="135"/>
        <end position="157"/>
    </location>
</feature>
<accession>A0ABY7FMN2</accession>
<organism evidence="2 3">
    <name type="scientific">Mya arenaria</name>
    <name type="common">Soft-shell clam</name>
    <dbReference type="NCBI Taxonomy" id="6604"/>
    <lineage>
        <taxon>Eukaryota</taxon>
        <taxon>Metazoa</taxon>
        <taxon>Spiralia</taxon>
        <taxon>Lophotrochozoa</taxon>
        <taxon>Mollusca</taxon>
        <taxon>Bivalvia</taxon>
        <taxon>Autobranchia</taxon>
        <taxon>Heteroconchia</taxon>
        <taxon>Euheterodonta</taxon>
        <taxon>Imparidentia</taxon>
        <taxon>Neoheterodontei</taxon>
        <taxon>Myida</taxon>
        <taxon>Myoidea</taxon>
        <taxon>Myidae</taxon>
        <taxon>Mya</taxon>
    </lineage>
</organism>
<feature type="region of interest" description="Disordered" evidence="1">
    <location>
        <begin position="1"/>
        <end position="42"/>
    </location>
</feature>
<dbReference type="EMBL" id="CP111023">
    <property type="protein sequence ID" value="WAR22574.1"/>
    <property type="molecule type" value="Genomic_DNA"/>
</dbReference>
<protein>
    <submittedName>
        <fullName evidence="2">Uncharacterized protein</fullName>
    </submittedName>
</protein>
<feature type="compositionally biased region" description="Basic and acidic residues" evidence="1">
    <location>
        <begin position="1"/>
        <end position="16"/>
    </location>
</feature>
<gene>
    <name evidence="2" type="ORF">MAR_016548</name>
</gene>
<evidence type="ECO:0000313" key="2">
    <source>
        <dbReference type="EMBL" id="WAR22574.1"/>
    </source>
</evidence>
<evidence type="ECO:0000313" key="3">
    <source>
        <dbReference type="Proteomes" id="UP001164746"/>
    </source>
</evidence>
<reference evidence="2" key="1">
    <citation type="submission" date="2022-11" db="EMBL/GenBank/DDBJ databases">
        <title>Centuries of genome instability and evolution in soft-shell clam transmissible cancer (bioRxiv).</title>
        <authorList>
            <person name="Hart S.F.M."/>
            <person name="Yonemitsu M.A."/>
            <person name="Giersch R.M."/>
            <person name="Beal B.F."/>
            <person name="Arriagada G."/>
            <person name="Davis B.W."/>
            <person name="Ostrander E.A."/>
            <person name="Goff S.P."/>
            <person name="Metzger M.J."/>
        </authorList>
    </citation>
    <scope>NUCLEOTIDE SEQUENCE</scope>
    <source>
        <strain evidence="2">MELC-2E11</strain>
        <tissue evidence="2">Siphon/mantle</tissue>
    </source>
</reference>
<keyword evidence="3" id="KW-1185">Reference proteome</keyword>
<evidence type="ECO:0000256" key="1">
    <source>
        <dbReference type="SAM" id="MobiDB-lite"/>
    </source>
</evidence>
<feature type="compositionally biased region" description="Basic and acidic residues" evidence="1">
    <location>
        <begin position="135"/>
        <end position="145"/>
    </location>
</feature>
<sequence length="172" mass="19844">MNGGKRQVDGTSEPKPKRFKALADDEIDSTEGKPKSTSTKKNSQWGINLFQERHKEVFEHELDFYTVTKDNLAEKLRKFYCEANPKQNGHREKVLPAHQANEYHRNTMTNIKCDKSDIDRNVDIVRDPEFTKSNRTFDGHLKSRMESGTSRPTQHKEISQVTTCFNGITESL</sequence>
<name>A0ABY7FMN2_MYAAR</name>
<dbReference type="Proteomes" id="UP001164746">
    <property type="component" value="Chromosome 12"/>
</dbReference>